<name>A0A2T9Y7S5_9FUNG</name>
<dbReference type="GO" id="GO:0005783">
    <property type="term" value="C:endoplasmic reticulum"/>
    <property type="evidence" value="ECO:0007669"/>
    <property type="project" value="TreeGrafter"/>
</dbReference>
<evidence type="ECO:0000256" key="1">
    <source>
        <dbReference type="SAM" id="Phobius"/>
    </source>
</evidence>
<reference evidence="2 3" key="1">
    <citation type="journal article" date="2018" name="MBio">
        <title>Comparative Genomics Reveals the Core Gene Toolbox for the Fungus-Insect Symbiosis.</title>
        <authorList>
            <person name="Wang Y."/>
            <person name="Stata M."/>
            <person name="Wang W."/>
            <person name="Stajich J.E."/>
            <person name="White M.M."/>
            <person name="Moncalvo J.M."/>
        </authorList>
    </citation>
    <scope>NUCLEOTIDE SEQUENCE [LARGE SCALE GENOMIC DNA]</scope>
    <source>
        <strain evidence="2 3">SWE-8-4</strain>
    </source>
</reference>
<accession>A0A2T9Y7S5</accession>
<protein>
    <submittedName>
        <fullName evidence="2">Uncharacterized protein</fullName>
    </submittedName>
</protein>
<dbReference type="InterPro" id="IPR009305">
    <property type="entry name" value="Mpo1-like"/>
</dbReference>
<dbReference type="OrthoDB" id="2124888at2759"/>
<keyword evidence="1" id="KW-0472">Membrane</keyword>
<feature type="transmembrane region" description="Helical" evidence="1">
    <location>
        <begin position="28"/>
        <end position="48"/>
    </location>
</feature>
<keyword evidence="1" id="KW-1133">Transmembrane helix</keyword>
<dbReference type="Proteomes" id="UP000245383">
    <property type="component" value="Unassembled WGS sequence"/>
</dbReference>
<feature type="transmembrane region" description="Helical" evidence="1">
    <location>
        <begin position="84"/>
        <end position="102"/>
    </location>
</feature>
<dbReference type="PANTHER" id="PTHR28026:SF9">
    <property type="entry name" value="2-HYDROXY-PALMITIC ACID DIOXYGENASE MPO1"/>
    <property type="match status" value="1"/>
</dbReference>
<gene>
    <name evidence="2" type="ORF">BB561_005906</name>
</gene>
<organism evidence="2 3">
    <name type="scientific">Smittium simulii</name>
    <dbReference type="NCBI Taxonomy" id="133385"/>
    <lineage>
        <taxon>Eukaryota</taxon>
        <taxon>Fungi</taxon>
        <taxon>Fungi incertae sedis</taxon>
        <taxon>Zoopagomycota</taxon>
        <taxon>Kickxellomycotina</taxon>
        <taxon>Harpellomycetes</taxon>
        <taxon>Harpellales</taxon>
        <taxon>Legeriomycetaceae</taxon>
        <taxon>Smittium</taxon>
    </lineage>
</organism>
<keyword evidence="3" id="KW-1185">Reference proteome</keyword>
<dbReference type="EMBL" id="MBFR01000393">
    <property type="protein sequence ID" value="PVU88354.1"/>
    <property type="molecule type" value="Genomic_DNA"/>
</dbReference>
<feature type="transmembrane region" description="Helical" evidence="1">
    <location>
        <begin position="60"/>
        <end position="78"/>
    </location>
</feature>
<sequence length="187" mass="21364">MSYFNLHKQYVKYGEYHSHPTNVIQHQIFVPLILWSMFGFMSYTNPIVDLPIPAELSSYIIPNYSLLMLAVYSVYYIILDPAAGLMYFPILAALLASATYVAHQITYGLLILSAVHVVSWVIQVNGHYVYEKRAPALLDNLPQAFLMAPFFVFLEGLFALGYRKEFHAAVNADITHKVREFHKAKQS</sequence>
<dbReference type="GO" id="GO:0016020">
    <property type="term" value="C:membrane"/>
    <property type="evidence" value="ECO:0007669"/>
    <property type="project" value="GOC"/>
</dbReference>
<dbReference type="AlphaFoldDB" id="A0A2T9Y7S5"/>
<keyword evidence="1" id="KW-0812">Transmembrane</keyword>
<evidence type="ECO:0000313" key="3">
    <source>
        <dbReference type="Proteomes" id="UP000245383"/>
    </source>
</evidence>
<dbReference type="PANTHER" id="PTHR28026">
    <property type="entry name" value="DUF962 DOMAIN PROTEIN (AFU_ORTHOLOGUE AFUA_8G05310)"/>
    <property type="match status" value="1"/>
</dbReference>
<feature type="transmembrane region" description="Helical" evidence="1">
    <location>
        <begin position="142"/>
        <end position="162"/>
    </location>
</feature>
<proteinExistence type="predicted"/>
<dbReference type="GO" id="GO:0046521">
    <property type="term" value="P:sphingoid catabolic process"/>
    <property type="evidence" value="ECO:0007669"/>
    <property type="project" value="TreeGrafter"/>
</dbReference>
<evidence type="ECO:0000313" key="2">
    <source>
        <dbReference type="EMBL" id="PVU88354.1"/>
    </source>
</evidence>
<dbReference type="Pfam" id="PF06127">
    <property type="entry name" value="Mpo1-like"/>
    <property type="match status" value="1"/>
</dbReference>
<comment type="caution">
    <text evidence="2">The sequence shown here is derived from an EMBL/GenBank/DDBJ whole genome shotgun (WGS) entry which is preliminary data.</text>
</comment>
<feature type="transmembrane region" description="Helical" evidence="1">
    <location>
        <begin position="109"/>
        <end position="130"/>
    </location>
</feature>